<dbReference type="EMBL" id="JXUW01000028">
    <property type="protein sequence ID" value="KJE75800.1"/>
    <property type="molecule type" value="Genomic_DNA"/>
</dbReference>
<gene>
    <name evidence="2" type="primary">mhpC2</name>
    <name evidence="2" type="ORF">FEAC_24310</name>
</gene>
<evidence type="ECO:0000313" key="3">
    <source>
        <dbReference type="Proteomes" id="UP000032336"/>
    </source>
</evidence>
<protein>
    <submittedName>
        <fullName evidence="2">2-hydroxy-6-oxononadienedioate/2-hydroxy-6-oxononatrienedioate hydrolase</fullName>
        <ecNumber evidence="2">3.7.1.14</ecNumber>
    </submittedName>
</protein>
<comment type="caution">
    <text evidence="2">The sequence shown here is derived from an EMBL/GenBank/DDBJ whole genome shotgun (WGS) entry which is preliminary data.</text>
</comment>
<proteinExistence type="predicted"/>
<dbReference type="InterPro" id="IPR029058">
    <property type="entry name" value="AB_hydrolase_fold"/>
</dbReference>
<sequence length="218" mass="24143">MIELLDEELSVLTLDLPGFGDSDAPLVAIDSVGYAEAVAQVVREWREQVGLSRLIVVGHSFGGRVAIQLASVVAPELVDELLLVGVPIIRPQSRTKSPLGYRLVRALAGIGLLSNERLESARQRYGSDDYRHAVGVMREIFVKVVNEDYQEHFLMIDRPIWMLWGALDMACPVDLARRAANSSTWATLEVLDGVHHLVPLEDPESIAHMIKRVCNPSQ</sequence>
<evidence type="ECO:0000259" key="1">
    <source>
        <dbReference type="Pfam" id="PF12697"/>
    </source>
</evidence>
<keyword evidence="2" id="KW-0378">Hydrolase</keyword>
<dbReference type="EC" id="3.7.1.14" evidence="2"/>
<dbReference type="STRING" id="1121877.FEAC_24310"/>
<organism evidence="2 3">
    <name type="scientific">Ferrimicrobium acidiphilum DSM 19497</name>
    <dbReference type="NCBI Taxonomy" id="1121877"/>
    <lineage>
        <taxon>Bacteria</taxon>
        <taxon>Bacillati</taxon>
        <taxon>Actinomycetota</taxon>
        <taxon>Acidimicrobiia</taxon>
        <taxon>Acidimicrobiales</taxon>
        <taxon>Acidimicrobiaceae</taxon>
        <taxon>Ferrimicrobium</taxon>
    </lineage>
</organism>
<feature type="domain" description="AB hydrolase-1" evidence="1">
    <location>
        <begin position="3"/>
        <end position="207"/>
    </location>
</feature>
<dbReference type="InterPro" id="IPR000073">
    <property type="entry name" value="AB_hydrolase_1"/>
</dbReference>
<keyword evidence="3" id="KW-1185">Reference proteome</keyword>
<dbReference type="SUPFAM" id="SSF53474">
    <property type="entry name" value="alpha/beta-Hydrolases"/>
    <property type="match status" value="1"/>
</dbReference>
<dbReference type="Pfam" id="PF12697">
    <property type="entry name" value="Abhydrolase_6"/>
    <property type="match status" value="1"/>
</dbReference>
<accession>A0A0D8FRB3</accession>
<dbReference type="Proteomes" id="UP000032336">
    <property type="component" value="Unassembled WGS sequence"/>
</dbReference>
<reference evidence="2 3" key="1">
    <citation type="submission" date="2015-01" db="EMBL/GenBank/DDBJ databases">
        <title>Draft genome of the acidophilic iron oxidizer Ferrimicrobium acidiphilum strain T23.</title>
        <authorList>
            <person name="Poehlein A."/>
            <person name="Eisen S."/>
            <person name="Schloemann M."/>
            <person name="Johnson B.D."/>
            <person name="Daniel R."/>
            <person name="Muehling M."/>
        </authorList>
    </citation>
    <scope>NUCLEOTIDE SEQUENCE [LARGE SCALE GENOMIC DNA]</scope>
    <source>
        <strain evidence="2 3">T23</strain>
    </source>
</reference>
<dbReference type="AlphaFoldDB" id="A0A0D8FRB3"/>
<dbReference type="InterPro" id="IPR050266">
    <property type="entry name" value="AB_hydrolase_sf"/>
</dbReference>
<dbReference type="Gene3D" id="3.40.50.1820">
    <property type="entry name" value="alpha/beta hydrolase"/>
    <property type="match status" value="1"/>
</dbReference>
<dbReference type="eggNOG" id="COG2267">
    <property type="taxonomic scope" value="Bacteria"/>
</dbReference>
<dbReference type="PRINTS" id="PR00111">
    <property type="entry name" value="ABHYDROLASE"/>
</dbReference>
<dbReference type="GO" id="GO:0016787">
    <property type="term" value="F:hydrolase activity"/>
    <property type="evidence" value="ECO:0007669"/>
    <property type="project" value="UniProtKB-KW"/>
</dbReference>
<evidence type="ECO:0000313" key="2">
    <source>
        <dbReference type="EMBL" id="KJE75800.1"/>
    </source>
</evidence>
<name>A0A0D8FRB3_9ACTN</name>
<dbReference type="PANTHER" id="PTHR43798">
    <property type="entry name" value="MONOACYLGLYCEROL LIPASE"/>
    <property type="match status" value="1"/>
</dbReference>